<proteinExistence type="predicted"/>
<protein>
    <recommendedName>
        <fullName evidence="3">DUF3263 domain-containing protein</fullName>
    </recommendedName>
</protein>
<evidence type="ECO:0000313" key="2">
    <source>
        <dbReference type="Proteomes" id="UP000662986"/>
    </source>
</evidence>
<reference evidence="1 2" key="1">
    <citation type="journal article" date="2021" name="Microbiol. Resour. Announc.">
        <title>Complete Genome Sequences of Two Rhodococcus sp. Strains with Large and Linear Chromosomes, Isolated from Apple Rhizosphere.</title>
        <authorList>
            <person name="Benning S."/>
            <person name="Brugnone N."/>
            <person name="Siani R."/>
            <person name="Kublik S."/>
            <person name="Schloter M."/>
            <person name="Rad V."/>
        </authorList>
    </citation>
    <scope>NUCLEOTIDE SEQUENCE [LARGE SCALE GENOMIC DNA]</scope>
    <source>
        <strain evidence="1 2">R79</strain>
    </source>
</reference>
<dbReference type="RefSeq" id="WP_206004755.1">
    <property type="nucleotide sequence ID" value="NZ_CP070618.1"/>
</dbReference>
<sequence length="99" mass="11655">MNSREYRQLRQRRRAGWIEANRKHIHPDGEAERLIGFASMWAPYGGACEEEVLTQFGMTRRRFLDRLWQVIPESTCSEAEIRSLLNAYPHRRRGSSPIP</sequence>
<name>A0A974ZRX6_9NOCA</name>
<evidence type="ECO:0000313" key="1">
    <source>
        <dbReference type="EMBL" id="QSE87996.1"/>
    </source>
</evidence>
<dbReference type="EMBL" id="CP070618">
    <property type="protein sequence ID" value="QSE87996.1"/>
    <property type="molecule type" value="Genomic_DNA"/>
</dbReference>
<geneLocation type="plasmid" evidence="1 2">
    <name>unnamed1</name>
</geneLocation>
<gene>
    <name evidence="1" type="ORF">JWS13_04835</name>
</gene>
<keyword evidence="2" id="KW-1185">Reference proteome</keyword>
<dbReference type="Proteomes" id="UP000662986">
    <property type="component" value="Plasmid unnamed1"/>
</dbReference>
<accession>A0A974ZRX6</accession>
<evidence type="ECO:0008006" key="3">
    <source>
        <dbReference type="Google" id="ProtNLM"/>
    </source>
</evidence>
<organism evidence="1 2">
    <name type="scientific">Rhodococcus pseudokoreensis</name>
    <dbReference type="NCBI Taxonomy" id="2811421"/>
    <lineage>
        <taxon>Bacteria</taxon>
        <taxon>Bacillati</taxon>
        <taxon>Actinomycetota</taxon>
        <taxon>Actinomycetes</taxon>
        <taxon>Mycobacteriales</taxon>
        <taxon>Nocardiaceae</taxon>
        <taxon>Rhodococcus</taxon>
    </lineage>
</organism>
<reference evidence="1 2" key="2">
    <citation type="journal article" date="2022" name="Arch. Microbiol.">
        <title>Rhodococcus pseudokoreensis sp. nov. isolated from the rhizosphere of young M26 apple rootstocks.</title>
        <authorList>
            <person name="Kampfer P."/>
            <person name="Glaeser S.P."/>
            <person name="Blom J."/>
            <person name="Wolf J."/>
            <person name="Benning S."/>
            <person name="Schloter M."/>
            <person name="Neumann-Schaal M."/>
        </authorList>
    </citation>
    <scope>NUCLEOTIDE SEQUENCE [LARGE SCALE GENOMIC DNA]</scope>
    <source>
        <strain evidence="1 2">R79</strain>
    </source>
</reference>
<keyword evidence="1" id="KW-0614">Plasmid</keyword>